<accession>A0A0G1UHW4</accession>
<proteinExistence type="predicted"/>
<gene>
    <name evidence="1" type="ORF">UY22_C0017G0009</name>
</gene>
<sequence length="156" mass="16822">MFDAARGEQFDGGHVIRGGQGGTQSYPAMESAVIIYGRIRFLTRNAEGNRRIVDVATCGEITRECESVVDGFDGAPRLTQGPSNVELTVVLDVKEIAGTYKRQDVTGLGMSDDGRTVGNLQVVNFGNFFGDNSLDCFLEGQIKGSSDVQATLFNNF</sequence>
<dbReference type="EMBL" id="LCPE01000017">
    <property type="protein sequence ID" value="KKU93752.1"/>
    <property type="molecule type" value="Genomic_DNA"/>
</dbReference>
<dbReference type="AlphaFoldDB" id="A0A0G1UHW4"/>
<evidence type="ECO:0000313" key="1">
    <source>
        <dbReference type="EMBL" id="KKU93752.1"/>
    </source>
</evidence>
<name>A0A0G1UHW4_9BACT</name>
<evidence type="ECO:0000313" key="2">
    <source>
        <dbReference type="Proteomes" id="UP000034877"/>
    </source>
</evidence>
<protein>
    <submittedName>
        <fullName evidence="1">Uncharacterized protein</fullName>
    </submittedName>
</protein>
<organism evidence="1 2">
    <name type="scientific">Candidatus Amesbacteria bacterium GW2011_GWC1_48_10</name>
    <dbReference type="NCBI Taxonomy" id="1618365"/>
    <lineage>
        <taxon>Bacteria</taxon>
        <taxon>Candidatus Amesiibacteriota</taxon>
    </lineage>
</organism>
<reference evidence="1 2" key="1">
    <citation type="journal article" date="2015" name="Nature">
        <title>rRNA introns, odd ribosomes, and small enigmatic genomes across a large radiation of phyla.</title>
        <authorList>
            <person name="Brown C.T."/>
            <person name="Hug L.A."/>
            <person name="Thomas B.C."/>
            <person name="Sharon I."/>
            <person name="Castelle C.J."/>
            <person name="Singh A."/>
            <person name="Wilkins M.J."/>
            <person name="Williams K.H."/>
            <person name="Banfield J.F."/>
        </authorList>
    </citation>
    <scope>NUCLEOTIDE SEQUENCE [LARGE SCALE GENOMIC DNA]</scope>
</reference>
<dbReference type="Proteomes" id="UP000034877">
    <property type="component" value="Unassembled WGS sequence"/>
</dbReference>
<comment type="caution">
    <text evidence="1">The sequence shown here is derived from an EMBL/GenBank/DDBJ whole genome shotgun (WGS) entry which is preliminary data.</text>
</comment>